<proteinExistence type="predicted"/>
<evidence type="ECO:0000313" key="2">
    <source>
        <dbReference type="Proteomes" id="UP000790377"/>
    </source>
</evidence>
<comment type="caution">
    <text evidence="1">The sequence shown here is derived from an EMBL/GenBank/DDBJ whole genome shotgun (WGS) entry which is preliminary data.</text>
</comment>
<reference evidence="1" key="1">
    <citation type="journal article" date="2021" name="New Phytol.">
        <title>Evolutionary innovations through gain and loss of genes in the ectomycorrhizal Boletales.</title>
        <authorList>
            <person name="Wu G."/>
            <person name="Miyauchi S."/>
            <person name="Morin E."/>
            <person name="Kuo A."/>
            <person name="Drula E."/>
            <person name="Varga T."/>
            <person name="Kohler A."/>
            <person name="Feng B."/>
            <person name="Cao Y."/>
            <person name="Lipzen A."/>
            <person name="Daum C."/>
            <person name="Hundley H."/>
            <person name="Pangilinan J."/>
            <person name="Johnson J."/>
            <person name="Barry K."/>
            <person name="LaButti K."/>
            <person name="Ng V."/>
            <person name="Ahrendt S."/>
            <person name="Min B."/>
            <person name="Choi I.G."/>
            <person name="Park H."/>
            <person name="Plett J.M."/>
            <person name="Magnuson J."/>
            <person name="Spatafora J.W."/>
            <person name="Nagy L.G."/>
            <person name="Henrissat B."/>
            <person name="Grigoriev I.V."/>
            <person name="Yang Z.L."/>
            <person name="Xu J."/>
            <person name="Martin F.M."/>
        </authorList>
    </citation>
    <scope>NUCLEOTIDE SEQUENCE</scope>
    <source>
        <strain evidence="1">ATCC 28755</strain>
    </source>
</reference>
<keyword evidence="2" id="KW-1185">Reference proteome</keyword>
<protein>
    <submittedName>
        <fullName evidence="1">Alpha/Beta hydrolase protein</fullName>
    </submittedName>
</protein>
<dbReference type="Proteomes" id="UP000790377">
    <property type="component" value="Unassembled WGS sequence"/>
</dbReference>
<dbReference type="EMBL" id="MU267593">
    <property type="protein sequence ID" value="KAH7916150.1"/>
    <property type="molecule type" value="Genomic_DNA"/>
</dbReference>
<organism evidence="1 2">
    <name type="scientific">Hygrophoropsis aurantiaca</name>
    <dbReference type="NCBI Taxonomy" id="72124"/>
    <lineage>
        <taxon>Eukaryota</taxon>
        <taxon>Fungi</taxon>
        <taxon>Dikarya</taxon>
        <taxon>Basidiomycota</taxon>
        <taxon>Agaricomycotina</taxon>
        <taxon>Agaricomycetes</taxon>
        <taxon>Agaricomycetidae</taxon>
        <taxon>Boletales</taxon>
        <taxon>Coniophorineae</taxon>
        <taxon>Hygrophoropsidaceae</taxon>
        <taxon>Hygrophoropsis</taxon>
    </lineage>
</organism>
<gene>
    <name evidence="1" type="ORF">BJ138DRAFT_996521</name>
</gene>
<accession>A0ACB8AS26</accession>
<keyword evidence="1" id="KW-0378">Hydrolase</keyword>
<name>A0ACB8AS26_9AGAM</name>
<sequence length="373" mass="40837">MNIFLVALIAYLCGPFAHGQVDQSKSGGTLHTRRYFYAGGSYVKQGSSEIAHGQMYVEHLVPAKVTKDLPILFIHGNGMTGTNFLNTPDGRTGWADYFMSQGYEVYLVDQTTRARSVWQNGIDGNLLTFDTYTIESRFTATQRYNLWPQAVLHTRWPGNGSVGDETFDAFYSTVMPSLASAVEAAELMKAAGSKLIDEIGPLIILTHSQSGYIGWILGDSRPKNVKAIVAIEPNGPPFQEAIFSTTPARAYGLTDIPISFTPPISSAADLHPVAVSDISAQNYTCFQQSSPARQLTNLVDIPVLVVTSESGYHAVYDECSVQFLVEGGVNTTHIRLQDLGIHGNGHMMFMETNSLEIADGVVQQWLSETLVFH</sequence>
<evidence type="ECO:0000313" key="1">
    <source>
        <dbReference type="EMBL" id="KAH7916150.1"/>
    </source>
</evidence>